<gene>
    <name evidence="1" type="ORF">N5910_05260</name>
</gene>
<dbReference type="GeneID" id="75106638"/>
<dbReference type="GeneID" id="58978667"/>
<dbReference type="Proteomes" id="UP001065373">
    <property type="component" value="Chromosome"/>
</dbReference>
<dbReference type="KEGG" id="mwo:MWSIV6_1031"/>
<reference evidence="1" key="1">
    <citation type="submission" date="2022-09" db="EMBL/GenBank/DDBJ databases">
        <title>Characterization of three MwoI isoschizomers from sequenced genome and metagenomes.</title>
        <authorList>
            <person name="Fomenkov A."/>
            <person name="Xu S.Y."/>
            <person name="Roberts R.J."/>
        </authorList>
    </citation>
    <scope>NUCLEOTIDE SEQUENCE</scope>
    <source>
        <strain evidence="1">DSM 2970</strain>
    </source>
</reference>
<proteinExistence type="predicted"/>
<dbReference type="EMBL" id="CP104550">
    <property type="protein sequence ID" value="UXH30958.1"/>
    <property type="molecule type" value="Genomic_DNA"/>
</dbReference>
<sequence length="98" mass="10989">MNSTKRGRLFAVLMIALIAYGFSSSVCMVLKPSFAVEIPTQILPAEERIETAGNPGFQPVTLRKHVMNITNNTTANETQELIYINTTKSRNNTRWNTD</sequence>
<organism evidence="1">
    <name type="scientific">Methanothermobacter wolfeii</name>
    <name type="common">Methanobacterium wolfei</name>
    <dbReference type="NCBI Taxonomy" id="145261"/>
    <lineage>
        <taxon>Archaea</taxon>
        <taxon>Methanobacteriati</taxon>
        <taxon>Methanobacteriota</taxon>
        <taxon>Methanomada group</taxon>
        <taxon>Methanobacteria</taxon>
        <taxon>Methanobacteriales</taxon>
        <taxon>Methanobacteriaceae</taxon>
        <taxon>Methanothermobacter</taxon>
    </lineage>
</organism>
<dbReference type="RefSeq" id="WP_074359030.1">
    <property type="nucleotide sequence ID" value="NZ_CP104550.1"/>
</dbReference>
<accession>A0A9E7RTB3</accession>
<name>A0A9E7RTB3_METWO</name>
<evidence type="ECO:0000313" key="1">
    <source>
        <dbReference type="EMBL" id="UXH30958.1"/>
    </source>
</evidence>
<protein>
    <submittedName>
        <fullName evidence="1">Uncharacterized protein</fullName>
    </submittedName>
</protein>
<dbReference type="AlphaFoldDB" id="A0A9E7RTB3"/>